<feature type="transmembrane region" description="Helical" evidence="4">
    <location>
        <begin position="283"/>
        <end position="300"/>
    </location>
</feature>
<dbReference type="GO" id="GO:0022857">
    <property type="term" value="F:transmembrane transporter activity"/>
    <property type="evidence" value="ECO:0007669"/>
    <property type="project" value="InterPro"/>
</dbReference>
<organism evidence="6 7">
    <name type="scientific">Alkalilimnicola ehrlichii</name>
    <dbReference type="NCBI Taxonomy" id="351052"/>
    <lineage>
        <taxon>Bacteria</taxon>
        <taxon>Pseudomonadati</taxon>
        <taxon>Pseudomonadota</taxon>
        <taxon>Gammaproteobacteria</taxon>
        <taxon>Chromatiales</taxon>
        <taxon>Ectothiorhodospiraceae</taxon>
        <taxon>Alkalilimnicola</taxon>
    </lineage>
</organism>
<dbReference type="AlphaFoldDB" id="A0A3E0WK25"/>
<feature type="transmembrane region" description="Helical" evidence="4">
    <location>
        <begin position="166"/>
        <end position="190"/>
    </location>
</feature>
<proteinExistence type="predicted"/>
<accession>A0A3E0WK25</accession>
<evidence type="ECO:0000256" key="2">
    <source>
        <dbReference type="ARBA" id="ARBA00022989"/>
    </source>
</evidence>
<evidence type="ECO:0000313" key="7">
    <source>
        <dbReference type="Proteomes" id="UP000256763"/>
    </source>
</evidence>
<feature type="transmembrane region" description="Helical" evidence="4">
    <location>
        <begin position="218"/>
        <end position="240"/>
    </location>
</feature>
<sequence length="312" mass="32653">MNQPVDRPNTVLMVTAGMFVGLIVIVFARLAYGMILPPMRAGLDLSYQQAGVLGTVTALGYVSFVLIGGLAASRWGASRAIAFGIAIVTAGFTGLAFAQSYPAAVLLMTLLGIGTAFSFAPMVSLLATWYPERRGFVIGCMSAGIGAGLLLVGVLLPWLYAQFGDIGWRVTWGVFAASSAAVGIAALAILKDPPTDADGTQTPPPSADKWLVYRNPRVITVSMVYGIIGLTYMVQTIFMISYVVESGFSEAVAGSLLAMAGLLSVASGPVWGNISDRVGRGNALTAATGIVMLAMLLVLFDQSGASFFLHFF</sequence>
<comment type="caution">
    <text evidence="6">The sequence shown here is derived from an EMBL/GenBank/DDBJ whole genome shotgun (WGS) entry which is preliminary data.</text>
</comment>
<feature type="transmembrane region" description="Helical" evidence="4">
    <location>
        <begin position="136"/>
        <end position="160"/>
    </location>
</feature>
<dbReference type="GO" id="GO:0005886">
    <property type="term" value="C:plasma membrane"/>
    <property type="evidence" value="ECO:0007669"/>
    <property type="project" value="TreeGrafter"/>
</dbReference>
<feature type="transmembrane region" description="Helical" evidence="4">
    <location>
        <begin position="52"/>
        <end position="73"/>
    </location>
</feature>
<keyword evidence="1 4" id="KW-0812">Transmembrane</keyword>
<keyword evidence="3 4" id="KW-0472">Membrane</keyword>
<dbReference type="InterPro" id="IPR020846">
    <property type="entry name" value="MFS_dom"/>
</dbReference>
<dbReference type="Pfam" id="PF07690">
    <property type="entry name" value="MFS_1"/>
    <property type="match status" value="1"/>
</dbReference>
<name>A0A3E0WK25_9GAMM</name>
<evidence type="ECO:0000313" key="6">
    <source>
        <dbReference type="EMBL" id="RFA32829.1"/>
    </source>
</evidence>
<feature type="domain" description="Major facilitator superfamily (MFS) profile" evidence="5">
    <location>
        <begin position="10"/>
        <end position="312"/>
    </location>
</feature>
<dbReference type="PANTHER" id="PTHR23537">
    <property type="match status" value="1"/>
</dbReference>
<dbReference type="Gene3D" id="1.20.1250.20">
    <property type="entry name" value="MFS general substrate transporter like domains"/>
    <property type="match status" value="2"/>
</dbReference>
<feature type="transmembrane region" description="Helical" evidence="4">
    <location>
        <begin position="252"/>
        <end position="271"/>
    </location>
</feature>
<dbReference type="InterPro" id="IPR011701">
    <property type="entry name" value="MFS"/>
</dbReference>
<dbReference type="PROSITE" id="PS50850">
    <property type="entry name" value="MFS"/>
    <property type="match status" value="1"/>
</dbReference>
<evidence type="ECO:0000256" key="3">
    <source>
        <dbReference type="ARBA" id="ARBA00023136"/>
    </source>
</evidence>
<keyword evidence="2 4" id="KW-1133">Transmembrane helix</keyword>
<evidence type="ECO:0000256" key="1">
    <source>
        <dbReference type="ARBA" id="ARBA00022692"/>
    </source>
</evidence>
<feature type="transmembrane region" description="Helical" evidence="4">
    <location>
        <begin position="104"/>
        <end position="129"/>
    </location>
</feature>
<dbReference type="EMBL" id="NFZW01000025">
    <property type="protein sequence ID" value="RFA32829.1"/>
    <property type="molecule type" value="Genomic_DNA"/>
</dbReference>
<evidence type="ECO:0000256" key="4">
    <source>
        <dbReference type="SAM" id="Phobius"/>
    </source>
</evidence>
<feature type="transmembrane region" description="Helical" evidence="4">
    <location>
        <begin position="80"/>
        <end position="98"/>
    </location>
</feature>
<keyword evidence="7" id="KW-1185">Reference proteome</keyword>
<reference evidence="7" key="1">
    <citation type="submission" date="2017-05" db="EMBL/GenBank/DDBJ databases">
        <authorList>
            <person name="Sharma S."/>
            <person name="Sidhu C."/>
            <person name="Pinnaka A.K."/>
        </authorList>
    </citation>
    <scope>NUCLEOTIDE SEQUENCE [LARGE SCALE GENOMIC DNA]</scope>
    <source>
        <strain evidence="7">AK93</strain>
    </source>
</reference>
<dbReference type="RefSeq" id="WP_116303670.1">
    <property type="nucleotide sequence ID" value="NZ_NFZV01000026.1"/>
</dbReference>
<evidence type="ECO:0000259" key="5">
    <source>
        <dbReference type="PROSITE" id="PS50850"/>
    </source>
</evidence>
<dbReference type="InterPro" id="IPR010645">
    <property type="entry name" value="MFS_4"/>
</dbReference>
<dbReference type="InterPro" id="IPR036259">
    <property type="entry name" value="MFS_trans_sf"/>
</dbReference>
<dbReference type="Proteomes" id="UP000256763">
    <property type="component" value="Unassembled WGS sequence"/>
</dbReference>
<dbReference type="PANTHER" id="PTHR23537:SF1">
    <property type="entry name" value="SUGAR TRANSPORTER"/>
    <property type="match status" value="1"/>
</dbReference>
<protein>
    <recommendedName>
        <fullName evidence="5">Major facilitator superfamily (MFS) profile domain-containing protein</fullName>
    </recommendedName>
</protein>
<gene>
    <name evidence="6" type="ORF">CAL65_18685</name>
</gene>
<dbReference type="SUPFAM" id="SSF103473">
    <property type="entry name" value="MFS general substrate transporter"/>
    <property type="match status" value="1"/>
</dbReference>
<feature type="transmembrane region" description="Helical" evidence="4">
    <location>
        <begin position="12"/>
        <end position="32"/>
    </location>
</feature>
<dbReference type="OrthoDB" id="9793415at2"/>